<keyword evidence="6 9" id="KW-0812">Transmembrane</keyword>
<dbReference type="GO" id="GO:0005315">
    <property type="term" value="F:phosphate transmembrane transporter activity"/>
    <property type="evidence" value="ECO:0007669"/>
    <property type="project" value="InterPro"/>
</dbReference>
<keyword evidence="3 9" id="KW-0813">Transport</keyword>
<comment type="similarity">
    <text evidence="2 10">Belongs to the binding-protein-dependent transport system permease family. CysTW subfamily.</text>
</comment>
<evidence type="ECO:0000256" key="6">
    <source>
        <dbReference type="ARBA" id="ARBA00022692"/>
    </source>
</evidence>
<dbReference type="PROSITE" id="PS50928">
    <property type="entry name" value="ABC_TM1"/>
    <property type="match status" value="1"/>
</dbReference>
<evidence type="ECO:0000256" key="9">
    <source>
        <dbReference type="RuleBase" id="RU363032"/>
    </source>
</evidence>
<dbReference type="InterPro" id="IPR035906">
    <property type="entry name" value="MetI-like_sf"/>
</dbReference>
<dbReference type="Pfam" id="PF00528">
    <property type="entry name" value="BPD_transp_1"/>
    <property type="match status" value="1"/>
</dbReference>
<keyword evidence="7 9" id="KW-1133">Transmembrane helix</keyword>
<keyword evidence="10" id="KW-0997">Cell inner membrane</keyword>
<keyword evidence="13" id="KW-1185">Reference proteome</keyword>
<dbReference type="PANTHER" id="PTHR30425">
    <property type="entry name" value="PHOSPHATE TRANSPORT SYSTEM PERMEASE PROTEIN PST"/>
    <property type="match status" value="1"/>
</dbReference>
<dbReference type="PANTHER" id="PTHR30425:SF1">
    <property type="entry name" value="PHOSPHATE TRANSPORT SYSTEM PERMEASE PROTEIN PSTC"/>
    <property type="match status" value="1"/>
</dbReference>
<evidence type="ECO:0000256" key="1">
    <source>
        <dbReference type="ARBA" id="ARBA00004651"/>
    </source>
</evidence>
<gene>
    <name evidence="12" type="primary">pstC</name>
    <name evidence="12" type="ORF">SAE02_01190</name>
</gene>
<evidence type="ECO:0000313" key="12">
    <source>
        <dbReference type="EMBL" id="GEO35971.1"/>
    </source>
</evidence>
<evidence type="ECO:0000259" key="11">
    <source>
        <dbReference type="PROSITE" id="PS50928"/>
    </source>
</evidence>
<evidence type="ECO:0000256" key="3">
    <source>
        <dbReference type="ARBA" id="ARBA00022448"/>
    </source>
</evidence>
<name>A0A512DHL0_9PROT</name>
<dbReference type="SUPFAM" id="SSF161098">
    <property type="entry name" value="MetI-like"/>
    <property type="match status" value="1"/>
</dbReference>
<comment type="caution">
    <text evidence="10">Lacks conserved residue(s) required for the propagation of feature annotation.</text>
</comment>
<feature type="transmembrane region" description="Helical" evidence="9">
    <location>
        <begin position="27"/>
        <end position="48"/>
    </location>
</feature>
<dbReference type="EMBL" id="BJYZ01000001">
    <property type="protein sequence ID" value="GEO35971.1"/>
    <property type="molecule type" value="Genomic_DNA"/>
</dbReference>
<feature type="transmembrane region" description="Helical" evidence="9">
    <location>
        <begin position="129"/>
        <end position="148"/>
    </location>
</feature>
<feature type="transmembrane region" description="Helical" evidence="9">
    <location>
        <begin position="177"/>
        <end position="202"/>
    </location>
</feature>
<comment type="subcellular location">
    <subcellularLocation>
        <location evidence="10">Cell inner membrane</location>
        <topology evidence="10">Multi-pass membrane protein</topology>
    </subcellularLocation>
    <subcellularLocation>
        <location evidence="1 9">Cell membrane</location>
        <topology evidence="1 9">Multi-pass membrane protein</topology>
    </subcellularLocation>
</comment>
<evidence type="ECO:0000256" key="5">
    <source>
        <dbReference type="ARBA" id="ARBA00022592"/>
    </source>
</evidence>
<keyword evidence="5 10" id="KW-0592">Phosphate transport</keyword>
<feature type="domain" description="ABC transmembrane type-1" evidence="11">
    <location>
        <begin position="84"/>
        <end position="313"/>
    </location>
</feature>
<evidence type="ECO:0000256" key="2">
    <source>
        <dbReference type="ARBA" id="ARBA00007069"/>
    </source>
</evidence>
<keyword evidence="4" id="KW-1003">Cell membrane</keyword>
<comment type="caution">
    <text evidence="12">The sequence shown here is derived from an EMBL/GenBank/DDBJ whole genome shotgun (WGS) entry which is preliminary data.</text>
</comment>
<feature type="transmembrane region" description="Helical" evidence="9">
    <location>
        <begin position="84"/>
        <end position="109"/>
    </location>
</feature>
<evidence type="ECO:0000256" key="10">
    <source>
        <dbReference type="RuleBase" id="RU363054"/>
    </source>
</evidence>
<evidence type="ECO:0000256" key="7">
    <source>
        <dbReference type="ARBA" id="ARBA00022989"/>
    </source>
</evidence>
<protein>
    <recommendedName>
        <fullName evidence="10">Phosphate transport system permease protein</fullName>
    </recommendedName>
</protein>
<dbReference type="Gene3D" id="1.10.3720.10">
    <property type="entry name" value="MetI-like"/>
    <property type="match status" value="1"/>
</dbReference>
<dbReference type="Proteomes" id="UP000321523">
    <property type="component" value="Unassembled WGS sequence"/>
</dbReference>
<dbReference type="NCBIfam" id="TIGR02138">
    <property type="entry name" value="phosphate_pstC"/>
    <property type="match status" value="1"/>
</dbReference>
<organism evidence="12 13">
    <name type="scientific">Skermanella aerolata</name>
    <dbReference type="NCBI Taxonomy" id="393310"/>
    <lineage>
        <taxon>Bacteria</taxon>
        <taxon>Pseudomonadati</taxon>
        <taxon>Pseudomonadota</taxon>
        <taxon>Alphaproteobacteria</taxon>
        <taxon>Rhodospirillales</taxon>
        <taxon>Azospirillaceae</taxon>
        <taxon>Skermanella</taxon>
    </lineage>
</organism>
<dbReference type="GO" id="GO:0005886">
    <property type="term" value="C:plasma membrane"/>
    <property type="evidence" value="ECO:0007669"/>
    <property type="project" value="UniProtKB-SubCell"/>
</dbReference>
<evidence type="ECO:0000313" key="13">
    <source>
        <dbReference type="Proteomes" id="UP000321523"/>
    </source>
</evidence>
<comment type="function">
    <text evidence="10">Part of the binding-protein-dependent transport system for phosphate; probably responsible for the translocation of the substrate across the membrane.</text>
</comment>
<proteinExistence type="inferred from homology"/>
<sequence>MTDTALQAGSRASGGSQAKRQIVMDRAFQSATAFFAFLVLVILGGVFVSLVMGALPALSTFGFSFAYMQVWNPVTEKFGALAPIYGTVMTALIAMAVGIPISFGIAVFLTELAPPWLKGPVSTGIELLAGIPSIIYGIWGLFVFAPIFQQTLQPFLIDTVGQLPLIGHIFAGPPYGIGIFTAGLILGIMVLPFITAIMRDVFETVPPMVKESAYGLGATTWEVVWKVVLPYTRVGVIGGIMLGLGRALGETMAVTFVIGNAHRIGKTLMAPGTTISAAIANEFNEAVGELYISSLIALGLILFFITFAVLAIAKIMLMRMQKRAGG</sequence>
<keyword evidence="8 9" id="KW-0472">Membrane</keyword>
<dbReference type="InterPro" id="IPR051124">
    <property type="entry name" value="Phosphate_Transport_Permease"/>
</dbReference>
<feature type="transmembrane region" description="Helical" evidence="9">
    <location>
        <begin position="290"/>
        <end position="313"/>
    </location>
</feature>
<dbReference type="GO" id="GO:0006817">
    <property type="term" value="P:phosphate ion transport"/>
    <property type="evidence" value="ECO:0007669"/>
    <property type="project" value="UniProtKB-KW"/>
</dbReference>
<dbReference type="CDD" id="cd06261">
    <property type="entry name" value="TM_PBP2"/>
    <property type="match status" value="1"/>
</dbReference>
<reference evidence="12 13" key="1">
    <citation type="submission" date="2019-07" db="EMBL/GenBank/DDBJ databases">
        <title>Whole genome shotgun sequence of Skermanella aerolata NBRC 106429.</title>
        <authorList>
            <person name="Hosoyama A."/>
            <person name="Uohara A."/>
            <person name="Ohji S."/>
            <person name="Ichikawa N."/>
        </authorList>
    </citation>
    <scope>NUCLEOTIDE SEQUENCE [LARGE SCALE GENOMIC DNA]</scope>
    <source>
        <strain evidence="12 13">NBRC 106429</strain>
    </source>
</reference>
<dbReference type="InterPro" id="IPR000515">
    <property type="entry name" value="MetI-like"/>
</dbReference>
<dbReference type="RefSeq" id="WP_044431270.1">
    <property type="nucleotide sequence ID" value="NZ_BJYZ01000001.1"/>
</dbReference>
<evidence type="ECO:0000256" key="8">
    <source>
        <dbReference type="ARBA" id="ARBA00023136"/>
    </source>
</evidence>
<evidence type="ECO:0000256" key="4">
    <source>
        <dbReference type="ARBA" id="ARBA00022475"/>
    </source>
</evidence>
<dbReference type="AlphaFoldDB" id="A0A512DHL0"/>
<dbReference type="InterPro" id="IPR011864">
    <property type="entry name" value="Phosphate_PstC"/>
</dbReference>
<accession>A0A512DHL0</accession>
<dbReference type="OrthoDB" id="9785113at2"/>